<dbReference type="OrthoDB" id="1049469at2"/>
<protein>
    <submittedName>
        <fullName evidence="1">Uncharacterized protein</fullName>
    </submittedName>
</protein>
<gene>
    <name evidence="1" type="ORF">HMPREF1534_00306</name>
</gene>
<dbReference type="RefSeq" id="WP_005936158.1">
    <property type="nucleotide sequence ID" value="NZ_KB890364.1"/>
</dbReference>
<dbReference type="EMBL" id="AQHY01000004">
    <property type="protein sequence ID" value="EOA58340.1"/>
    <property type="molecule type" value="Genomic_DNA"/>
</dbReference>
<name>U6RPC3_9BACT</name>
<evidence type="ECO:0000313" key="2">
    <source>
        <dbReference type="Proteomes" id="UP000017831"/>
    </source>
</evidence>
<comment type="caution">
    <text evidence="1">The sequence shown here is derived from an EMBL/GenBank/DDBJ whole genome shotgun (WGS) entry which is preliminary data.</text>
</comment>
<dbReference type="AlphaFoldDB" id="U6RPC3"/>
<dbReference type="STRING" id="1121098.HMPREF1534_00306"/>
<accession>U6RPC3</accession>
<dbReference type="GeneID" id="60063615"/>
<proteinExistence type="predicted"/>
<evidence type="ECO:0000313" key="1">
    <source>
        <dbReference type="EMBL" id="EOA58340.1"/>
    </source>
</evidence>
<organism evidence="1 2">
    <name type="scientific">Phocaeicola massiliensis B84634 = Timone 84634 = DSM 17679 = JCM 13223</name>
    <dbReference type="NCBI Taxonomy" id="1121098"/>
    <lineage>
        <taxon>Bacteria</taxon>
        <taxon>Pseudomonadati</taxon>
        <taxon>Bacteroidota</taxon>
        <taxon>Bacteroidia</taxon>
        <taxon>Bacteroidales</taxon>
        <taxon>Bacteroidaceae</taxon>
        <taxon>Phocaeicola</taxon>
    </lineage>
</organism>
<reference evidence="1 2" key="1">
    <citation type="submission" date="2013-04" db="EMBL/GenBank/DDBJ databases">
        <title>The Genome Sequence of Bacteroides massiliensis DSM 17679.</title>
        <authorList>
            <consortium name="The Broad Institute Genomics Platform"/>
            <person name="Earl A."/>
            <person name="Ward D."/>
            <person name="Feldgarden M."/>
            <person name="Gevers D."/>
            <person name="Martens E."/>
            <person name="Fenner L."/>
            <person name="Roux V."/>
            <person name="Mallet M.N."/>
            <person name="Raoult D."/>
            <person name="Walker B."/>
            <person name="Young S."/>
            <person name="Zeng Q."/>
            <person name="Gargeya S."/>
            <person name="Fitzgerald M."/>
            <person name="Haas B."/>
            <person name="Abouelleil A."/>
            <person name="Allen A.W."/>
            <person name="Alvarado L."/>
            <person name="Arachchi H.M."/>
            <person name="Berlin A.M."/>
            <person name="Chapman S.B."/>
            <person name="Gainer-Dewar J."/>
            <person name="Goldberg J."/>
            <person name="Griggs A."/>
            <person name="Gujja S."/>
            <person name="Hansen M."/>
            <person name="Howarth C."/>
            <person name="Imamovic A."/>
            <person name="Ireland A."/>
            <person name="Larimer J."/>
            <person name="McCowan C."/>
            <person name="Murphy C."/>
            <person name="Pearson M."/>
            <person name="Poon T.W."/>
            <person name="Priest M."/>
            <person name="Roberts A."/>
            <person name="Saif S."/>
            <person name="Shea T."/>
            <person name="Sisk P."/>
            <person name="Sykes S."/>
            <person name="Wortman J."/>
            <person name="Nusbaum C."/>
            <person name="Birren B."/>
        </authorList>
    </citation>
    <scope>NUCLEOTIDE SEQUENCE [LARGE SCALE GENOMIC DNA]</scope>
    <source>
        <strain evidence="2">B84634 / Timone 84634 / DSM 17679 / JCM 13223</strain>
    </source>
</reference>
<dbReference type="eggNOG" id="ENOG502ZWCU">
    <property type="taxonomic scope" value="Bacteria"/>
</dbReference>
<sequence>MKTTANKPVSPQQLKALHASFHKMGYDDDDRHDFIARFTDGRTDSTKELTFDEARLLLERLNIDRQQAARKEAKALCRSIYALSLQITFLNKDYASDSEADFEMNKAKINLFCRTHTKFRKNLTLMTLPELKEVKKQLEVIARKENQ</sequence>
<dbReference type="PATRIC" id="fig|1121098.3.peg.310"/>
<dbReference type="HOGENOM" id="CLU_147187_0_0_10"/>
<dbReference type="Proteomes" id="UP000017831">
    <property type="component" value="Unassembled WGS sequence"/>
</dbReference>
<keyword evidence="2" id="KW-1185">Reference proteome</keyword>